<evidence type="ECO:0000256" key="1">
    <source>
        <dbReference type="SAM" id="SignalP"/>
    </source>
</evidence>
<dbReference type="EMBL" id="QMBQ01000001">
    <property type="protein sequence ID" value="RAZ79788.1"/>
    <property type="molecule type" value="Genomic_DNA"/>
</dbReference>
<proteinExistence type="predicted"/>
<keyword evidence="3" id="KW-1185">Reference proteome</keyword>
<evidence type="ECO:0000313" key="3">
    <source>
        <dbReference type="Proteomes" id="UP000251956"/>
    </source>
</evidence>
<reference evidence="2 3" key="1">
    <citation type="submission" date="2018-07" db="EMBL/GenBank/DDBJ databases">
        <title>Diversity of Mesorhizobium strains in Brazil.</title>
        <authorList>
            <person name="Helene L.C.F."/>
            <person name="Dall'Agnol R."/>
            <person name="Delamuta J.R.M."/>
            <person name="Hungria M."/>
        </authorList>
    </citation>
    <scope>NUCLEOTIDE SEQUENCE [LARGE SCALE GENOMIC DNA]</scope>
    <source>
        <strain evidence="2 3">CNPSo 3140</strain>
    </source>
</reference>
<dbReference type="Proteomes" id="UP000251956">
    <property type="component" value="Unassembled WGS sequence"/>
</dbReference>
<protein>
    <recommendedName>
        <fullName evidence="4">Cysteine rich repeat-containing protein</fullName>
    </recommendedName>
</protein>
<evidence type="ECO:0000313" key="2">
    <source>
        <dbReference type="EMBL" id="RAZ79788.1"/>
    </source>
</evidence>
<dbReference type="RefSeq" id="WP_146767896.1">
    <property type="nucleotide sequence ID" value="NZ_QMBQ01000001.1"/>
</dbReference>
<feature type="signal peptide" evidence="1">
    <location>
        <begin position="1"/>
        <end position="25"/>
    </location>
</feature>
<gene>
    <name evidence="2" type="ORF">DPM35_00320</name>
</gene>
<name>A0A330GWR1_9HYPH</name>
<evidence type="ECO:0008006" key="4">
    <source>
        <dbReference type="Google" id="ProtNLM"/>
    </source>
</evidence>
<feature type="chain" id="PRO_5016461017" description="Cysteine rich repeat-containing protein" evidence="1">
    <location>
        <begin position="26"/>
        <end position="71"/>
    </location>
</feature>
<keyword evidence="1" id="KW-0732">Signal</keyword>
<organism evidence="2 3">
    <name type="scientific">Mesorhizobium atlanticum</name>
    <dbReference type="NCBI Taxonomy" id="2233532"/>
    <lineage>
        <taxon>Bacteria</taxon>
        <taxon>Pseudomonadati</taxon>
        <taxon>Pseudomonadota</taxon>
        <taxon>Alphaproteobacteria</taxon>
        <taxon>Hyphomicrobiales</taxon>
        <taxon>Phyllobacteriaceae</taxon>
        <taxon>Mesorhizobium</taxon>
    </lineage>
</organism>
<sequence>MRKQKSLGLALLASVSLFLADAALAKDAYKTPCRADAQRLCKMVDNAKGLSCLKQHISELTPACKTFLSKK</sequence>
<accession>A0A330GWR1</accession>
<dbReference type="AlphaFoldDB" id="A0A330GWR1"/>
<dbReference type="OrthoDB" id="8100904at2"/>
<comment type="caution">
    <text evidence="2">The sequence shown here is derived from an EMBL/GenBank/DDBJ whole genome shotgun (WGS) entry which is preliminary data.</text>
</comment>